<dbReference type="RefSeq" id="WP_307044138.1">
    <property type="nucleotide sequence ID" value="NZ_JAUSYY010000001.1"/>
</dbReference>
<evidence type="ECO:0000313" key="1">
    <source>
        <dbReference type="EMBL" id="MDQ0895781.1"/>
    </source>
</evidence>
<reference evidence="1 2" key="1">
    <citation type="submission" date="2023-07" db="EMBL/GenBank/DDBJ databases">
        <title>Comparative genomics of wheat-associated soil bacteria to identify genetic determinants of phenazine resistance.</title>
        <authorList>
            <person name="Mouncey N."/>
        </authorList>
    </citation>
    <scope>NUCLEOTIDE SEQUENCE [LARGE SCALE GENOMIC DNA]</scope>
    <source>
        <strain evidence="1 2">V3I3</strain>
    </source>
</reference>
<keyword evidence="2" id="KW-1185">Reference proteome</keyword>
<sequence>MRLALCALKGFEGDLRALPSVALQKKTLELLSFIADGKLAGQPLDERVATGDLSDCRKVYFDEDPRATNPNYRLVYRLLPDEVHVVAVEAVAVGERFELDAYLRAAHNLGR</sequence>
<organism evidence="1 2">
    <name type="scientific">Agromyces ramosus</name>
    <dbReference type="NCBI Taxonomy" id="33879"/>
    <lineage>
        <taxon>Bacteria</taxon>
        <taxon>Bacillati</taxon>
        <taxon>Actinomycetota</taxon>
        <taxon>Actinomycetes</taxon>
        <taxon>Micrococcales</taxon>
        <taxon>Microbacteriaceae</taxon>
        <taxon>Agromyces</taxon>
    </lineage>
</organism>
<protein>
    <recommendedName>
        <fullName evidence="3">Type II toxin-antitoxin system RelE/ParE family toxin</fullName>
    </recommendedName>
</protein>
<dbReference type="EMBL" id="JAUSYY010000001">
    <property type="protein sequence ID" value="MDQ0895781.1"/>
    <property type="molecule type" value="Genomic_DNA"/>
</dbReference>
<comment type="caution">
    <text evidence="1">The sequence shown here is derived from an EMBL/GenBank/DDBJ whole genome shotgun (WGS) entry which is preliminary data.</text>
</comment>
<accession>A0ABU0REV6</accession>
<name>A0ABU0REV6_9MICO</name>
<evidence type="ECO:0000313" key="2">
    <source>
        <dbReference type="Proteomes" id="UP001239083"/>
    </source>
</evidence>
<gene>
    <name evidence="1" type="ORF">QFZ26_003336</name>
</gene>
<evidence type="ECO:0008006" key="3">
    <source>
        <dbReference type="Google" id="ProtNLM"/>
    </source>
</evidence>
<proteinExistence type="predicted"/>
<dbReference type="Proteomes" id="UP001239083">
    <property type="component" value="Unassembled WGS sequence"/>
</dbReference>